<dbReference type="GO" id="GO:0008168">
    <property type="term" value="F:methyltransferase activity"/>
    <property type="evidence" value="ECO:0007669"/>
    <property type="project" value="UniProtKB-KW"/>
</dbReference>
<dbReference type="EMBL" id="MLFT02000001">
    <property type="protein sequence ID" value="PHT60597.1"/>
    <property type="molecule type" value="Genomic_DNA"/>
</dbReference>
<keyword evidence="5" id="KW-0460">Magnesium</keyword>
<evidence type="ECO:0000256" key="1">
    <source>
        <dbReference type="ARBA" id="ARBA00007967"/>
    </source>
</evidence>
<sequence length="221" mass="25225">MDSNKIWRHKKAGNGECSYASNSTLQREVIQQAKPDLEDAIKKMFNNTGEFPKCLNMADLGCFVGFIAYERSVNEKIGNKMNAGEEAEWLRNFLEDIPYWPKPVAPGLIEQAELDSFDYPFYAPYKDEVETIVQTEGSFYLDTIKLFQVNWDERDDDDDVCFDAYSSGKHVARTMRAVLEQMLVGHFQLGDSVVDSLFERRKMRKNGVMGVGYGKVGERGN</sequence>
<name>A0A2G2XSX5_CAPBA</name>
<dbReference type="Gene3D" id="3.40.50.150">
    <property type="entry name" value="Vaccinia Virus protein VP39"/>
    <property type="match status" value="1"/>
</dbReference>
<organism evidence="6 7">
    <name type="scientific">Capsicum baccatum</name>
    <name type="common">Peruvian pepper</name>
    <dbReference type="NCBI Taxonomy" id="33114"/>
    <lineage>
        <taxon>Eukaryota</taxon>
        <taxon>Viridiplantae</taxon>
        <taxon>Streptophyta</taxon>
        <taxon>Embryophyta</taxon>
        <taxon>Tracheophyta</taxon>
        <taxon>Spermatophyta</taxon>
        <taxon>Magnoliopsida</taxon>
        <taxon>eudicotyledons</taxon>
        <taxon>Gunneridae</taxon>
        <taxon>Pentapetalae</taxon>
        <taxon>asterids</taxon>
        <taxon>lamiids</taxon>
        <taxon>Solanales</taxon>
        <taxon>Solanaceae</taxon>
        <taxon>Solanoideae</taxon>
        <taxon>Capsiceae</taxon>
        <taxon>Capsicum</taxon>
    </lineage>
</organism>
<dbReference type="Gene3D" id="1.10.1200.270">
    <property type="entry name" value="Methyltransferase, alpha-helical capping domain"/>
    <property type="match status" value="1"/>
</dbReference>
<dbReference type="AlphaFoldDB" id="A0A2G2XSX5"/>
<evidence type="ECO:0000256" key="4">
    <source>
        <dbReference type="ARBA" id="ARBA00022723"/>
    </source>
</evidence>
<dbReference type="OrthoDB" id="1523883at2759"/>
<dbReference type="Pfam" id="PF03492">
    <property type="entry name" value="Methyltransf_7"/>
    <property type="match status" value="1"/>
</dbReference>
<keyword evidence="7" id="KW-1185">Reference proteome</keyword>
<reference evidence="7" key="2">
    <citation type="journal article" date="2017" name="J. Anim. Genet.">
        <title>Multiple reference genome sequences of hot pepper reveal the massive evolution of plant disease resistance genes by retroduplication.</title>
        <authorList>
            <person name="Kim S."/>
            <person name="Park J."/>
            <person name="Yeom S.-I."/>
            <person name="Kim Y.-M."/>
            <person name="Seo E."/>
            <person name="Kim K.-T."/>
            <person name="Kim M.-S."/>
            <person name="Lee J.M."/>
            <person name="Cheong K."/>
            <person name="Shin H.-S."/>
            <person name="Kim S.-B."/>
            <person name="Han K."/>
            <person name="Lee J."/>
            <person name="Park M."/>
            <person name="Lee H.-A."/>
            <person name="Lee H.-Y."/>
            <person name="Lee Y."/>
            <person name="Oh S."/>
            <person name="Lee J.H."/>
            <person name="Choi E."/>
            <person name="Choi E."/>
            <person name="Lee S.E."/>
            <person name="Jeon J."/>
            <person name="Kim H."/>
            <person name="Choi G."/>
            <person name="Song H."/>
            <person name="Lee J."/>
            <person name="Lee S.-C."/>
            <person name="Kwon J.-K."/>
            <person name="Lee H.-Y."/>
            <person name="Koo N."/>
            <person name="Hong Y."/>
            <person name="Kim R.W."/>
            <person name="Kang W.-H."/>
            <person name="Huh J.H."/>
            <person name="Kang B.-C."/>
            <person name="Yang T.-J."/>
            <person name="Lee Y.-H."/>
            <person name="Bennetzen J.L."/>
            <person name="Choi D."/>
        </authorList>
    </citation>
    <scope>NUCLEOTIDE SEQUENCE [LARGE SCALE GENOMIC DNA]</scope>
    <source>
        <strain evidence="7">cv. PBC81</strain>
    </source>
</reference>
<proteinExistence type="inferred from homology"/>
<dbReference type="InterPro" id="IPR005299">
    <property type="entry name" value="MeTrfase_7"/>
</dbReference>
<keyword evidence="2" id="KW-0489">Methyltransferase</keyword>
<evidence type="ECO:0000256" key="3">
    <source>
        <dbReference type="ARBA" id="ARBA00022679"/>
    </source>
</evidence>
<evidence type="ECO:0000256" key="5">
    <source>
        <dbReference type="ARBA" id="ARBA00022842"/>
    </source>
</evidence>
<dbReference type="Proteomes" id="UP000224567">
    <property type="component" value="Unassembled WGS sequence"/>
</dbReference>
<comment type="similarity">
    <text evidence="1">Belongs to the methyltransferase superfamily. Type-7 methyltransferase family.</text>
</comment>
<comment type="caution">
    <text evidence="6">The sequence shown here is derived from an EMBL/GenBank/DDBJ whole genome shotgun (WGS) entry which is preliminary data.</text>
</comment>
<evidence type="ECO:0000313" key="7">
    <source>
        <dbReference type="Proteomes" id="UP000224567"/>
    </source>
</evidence>
<dbReference type="GO" id="GO:0032259">
    <property type="term" value="P:methylation"/>
    <property type="evidence" value="ECO:0007669"/>
    <property type="project" value="UniProtKB-KW"/>
</dbReference>
<dbReference type="InterPro" id="IPR042086">
    <property type="entry name" value="MeTrfase_capping"/>
</dbReference>
<dbReference type="SUPFAM" id="SSF53335">
    <property type="entry name" value="S-adenosyl-L-methionine-dependent methyltransferases"/>
    <property type="match status" value="2"/>
</dbReference>
<evidence type="ECO:0000256" key="2">
    <source>
        <dbReference type="ARBA" id="ARBA00022603"/>
    </source>
</evidence>
<protein>
    <submittedName>
        <fullName evidence="6">Uncharacterized protein</fullName>
    </submittedName>
</protein>
<gene>
    <name evidence="6" type="ORF">CQW23_02960</name>
</gene>
<dbReference type="GO" id="GO:0046872">
    <property type="term" value="F:metal ion binding"/>
    <property type="evidence" value="ECO:0007669"/>
    <property type="project" value="UniProtKB-KW"/>
</dbReference>
<dbReference type="STRING" id="33114.A0A2G2XSX5"/>
<dbReference type="PANTHER" id="PTHR31009">
    <property type="entry name" value="S-ADENOSYL-L-METHIONINE:CARBOXYL METHYLTRANSFERASE FAMILY PROTEIN"/>
    <property type="match status" value="1"/>
</dbReference>
<evidence type="ECO:0000313" key="6">
    <source>
        <dbReference type="EMBL" id="PHT60597.1"/>
    </source>
</evidence>
<keyword evidence="4" id="KW-0479">Metal-binding</keyword>
<keyword evidence="3" id="KW-0808">Transferase</keyword>
<accession>A0A2G2XSX5</accession>
<dbReference type="InterPro" id="IPR029063">
    <property type="entry name" value="SAM-dependent_MTases_sf"/>
</dbReference>
<reference evidence="6 7" key="1">
    <citation type="journal article" date="2017" name="Genome Biol.">
        <title>New reference genome sequences of hot pepper reveal the massive evolution of plant disease-resistance genes by retroduplication.</title>
        <authorList>
            <person name="Kim S."/>
            <person name="Park J."/>
            <person name="Yeom S.I."/>
            <person name="Kim Y.M."/>
            <person name="Seo E."/>
            <person name="Kim K.T."/>
            <person name="Kim M.S."/>
            <person name="Lee J.M."/>
            <person name="Cheong K."/>
            <person name="Shin H.S."/>
            <person name="Kim S.B."/>
            <person name="Han K."/>
            <person name="Lee J."/>
            <person name="Park M."/>
            <person name="Lee H.A."/>
            <person name="Lee H.Y."/>
            <person name="Lee Y."/>
            <person name="Oh S."/>
            <person name="Lee J.H."/>
            <person name="Choi E."/>
            <person name="Choi E."/>
            <person name="Lee S.E."/>
            <person name="Jeon J."/>
            <person name="Kim H."/>
            <person name="Choi G."/>
            <person name="Song H."/>
            <person name="Lee J."/>
            <person name="Lee S.C."/>
            <person name="Kwon J.K."/>
            <person name="Lee H.Y."/>
            <person name="Koo N."/>
            <person name="Hong Y."/>
            <person name="Kim R.W."/>
            <person name="Kang W.H."/>
            <person name="Huh J.H."/>
            <person name="Kang B.C."/>
            <person name="Yang T.J."/>
            <person name="Lee Y.H."/>
            <person name="Bennetzen J.L."/>
            <person name="Choi D."/>
        </authorList>
    </citation>
    <scope>NUCLEOTIDE SEQUENCE [LARGE SCALE GENOMIC DNA]</scope>
    <source>
        <strain evidence="7">cv. PBC81</strain>
    </source>
</reference>